<evidence type="ECO:0000256" key="1">
    <source>
        <dbReference type="SAM" id="Coils"/>
    </source>
</evidence>
<keyword evidence="1" id="KW-0175">Coiled coil</keyword>
<name>A0A1G4BTA0_9PEZI</name>
<feature type="compositionally biased region" description="Basic and acidic residues" evidence="2">
    <location>
        <begin position="610"/>
        <end position="620"/>
    </location>
</feature>
<protein>
    <recommendedName>
        <fullName evidence="5">Autophagy-related protein 28</fullName>
    </recommendedName>
</protein>
<feature type="compositionally biased region" description="Basic and acidic residues" evidence="2">
    <location>
        <begin position="643"/>
        <end position="653"/>
    </location>
</feature>
<dbReference type="GeneID" id="34553291"/>
<evidence type="ECO:0000313" key="3">
    <source>
        <dbReference type="EMBL" id="OHF04652.1"/>
    </source>
</evidence>
<feature type="region of interest" description="Disordered" evidence="2">
    <location>
        <begin position="1"/>
        <end position="83"/>
    </location>
</feature>
<gene>
    <name evidence="3" type="ORF">CORC01_00123</name>
</gene>
<evidence type="ECO:0000313" key="4">
    <source>
        <dbReference type="Proteomes" id="UP000176998"/>
    </source>
</evidence>
<evidence type="ECO:0000256" key="2">
    <source>
        <dbReference type="SAM" id="MobiDB-lite"/>
    </source>
</evidence>
<dbReference type="AlphaFoldDB" id="A0A1G4BTA0"/>
<proteinExistence type="predicted"/>
<accession>A0A1G4BTA0</accession>
<keyword evidence="4" id="KW-1185">Reference proteome</keyword>
<dbReference type="Gene3D" id="1.10.287.1490">
    <property type="match status" value="1"/>
</dbReference>
<dbReference type="STRING" id="1209926.A0A1G4BTA0"/>
<feature type="region of interest" description="Disordered" evidence="2">
    <location>
        <begin position="106"/>
        <end position="130"/>
    </location>
</feature>
<feature type="region of interest" description="Disordered" evidence="2">
    <location>
        <begin position="610"/>
        <end position="653"/>
    </location>
</feature>
<feature type="compositionally biased region" description="Polar residues" evidence="2">
    <location>
        <begin position="197"/>
        <end position="206"/>
    </location>
</feature>
<dbReference type="Proteomes" id="UP000176998">
    <property type="component" value="Unassembled WGS sequence"/>
</dbReference>
<dbReference type="OrthoDB" id="5342758at2759"/>
<organism evidence="3 4">
    <name type="scientific">Colletotrichum orchidophilum</name>
    <dbReference type="NCBI Taxonomy" id="1209926"/>
    <lineage>
        <taxon>Eukaryota</taxon>
        <taxon>Fungi</taxon>
        <taxon>Dikarya</taxon>
        <taxon>Ascomycota</taxon>
        <taxon>Pezizomycotina</taxon>
        <taxon>Sordariomycetes</taxon>
        <taxon>Hypocreomycetidae</taxon>
        <taxon>Glomerellales</taxon>
        <taxon>Glomerellaceae</taxon>
        <taxon>Colletotrichum</taxon>
    </lineage>
</organism>
<sequence>MASSSPSFLDRVSPTRQKPPILPLYTSRPKPSDDYDLDDLSPRPDVSLLSESPPLPIMMSTARSPSPLDPWDDDPFGPADTFSKLKPKTMFAGPPPPITASVVLQPSAASGRRGPRRPVRQNEAKGMSSSRLSFGSIMFDHSSRDSSKSRVDSVWRNLRHRERALHREVQRLLDIQATRLGSGAETLDASTGGAETWSDSGSSTPTGTFYSTATSKSRMVASLDPPIRATPRGDIIPVRQPKVHGQQGLRAARSGLRQALAALTGLKTEENAYIESALSQRKKALSYLDKLDKRRASISAELQSLADDEEEPLAKELRTLGEQHDTLGQEIRELEEKLVGMRNRHRWLERKMEDVHNRREAGLSGYRGALKEVEGEVTSLLRRPPIEPLDLDVIEAVSRNETGSGNDVQDLPSGAEFFRMIPTRRTLSMAKDWWESEMDFLHKRKAQVDKDRDALDQGTELWQETVKLVTTFEADLRQSLSGGASLAKGKQTPRAQQEGVEALLPRMAQVILELEANMRLAEQNSWNLLICAVGAELEAFRDAASLLRGSLPKHQVAAAKVDDIEEPWHNGDDQEEQMLQKNVATATTQGHQGESDNEVPPDLLVSHLEEHLEEHDDDHSNVGSIRTSSSRRDSDNEVPPEFLAEHSNDEGID</sequence>
<comment type="caution">
    <text evidence="3">The sequence shown here is derived from an EMBL/GenBank/DDBJ whole genome shotgun (WGS) entry which is preliminary data.</text>
</comment>
<dbReference type="EMBL" id="MJBS01000001">
    <property type="protein sequence ID" value="OHF04652.1"/>
    <property type="molecule type" value="Genomic_DNA"/>
</dbReference>
<feature type="coiled-coil region" evidence="1">
    <location>
        <begin position="288"/>
        <end position="351"/>
    </location>
</feature>
<evidence type="ECO:0008006" key="5">
    <source>
        <dbReference type="Google" id="ProtNLM"/>
    </source>
</evidence>
<dbReference type="RefSeq" id="XP_022481786.1">
    <property type="nucleotide sequence ID" value="XM_022611781.1"/>
</dbReference>
<reference evidence="3 4" key="1">
    <citation type="submission" date="2016-09" db="EMBL/GenBank/DDBJ databases">
        <authorList>
            <person name="Capua I."/>
            <person name="De Benedictis P."/>
            <person name="Joannis T."/>
            <person name="Lombin L.H."/>
            <person name="Cattoli G."/>
        </authorList>
    </citation>
    <scope>NUCLEOTIDE SEQUENCE [LARGE SCALE GENOMIC DNA]</scope>
    <source>
        <strain evidence="3 4">IMI 309357</strain>
    </source>
</reference>
<feature type="region of interest" description="Disordered" evidence="2">
    <location>
        <begin position="184"/>
        <end position="206"/>
    </location>
</feature>